<reference evidence="1 2" key="1">
    <citation type="submission" date="2024-01" db="EMBL/GenBank/DDBJ databases">
        <title>The genomes of 5 underutilized Papilionoideae crops provide insights into root nodulation and disease resistanc.</title>
        <authorList>
            <person name="Yuan L."/>
        </authorList>
    </citation>
    <scope>NUCLEOTIDE SEQUENCE [LARGE SCALE GENOMIC DNA]</scope>
    <source>
        <strain evidence="1">ZHUSHIDOU_FW_LH</strain>
        <tissue evidence="1">Leaf</tissue>
    </source>
</reference>
<name>A0AAN9HPV6_CROPI</name>
<proteinExistence type="predicted"/>
<protein>
    <submittedName>
        <fullName evidence="1">Uncharacterized protein</fullName>
    </submittedName>
</protein>
<accession>A0AAN9HPV6</accession>
<evidence type="ECO:0000313" key="2">
    <source>
        <dbReference type="Proteomes" id="UP001372338"/>
    </source>
</evidence>
<organism evidence="1 2">
    <name type="scientific">Crotalaria pallida</name>
    <name type="common">Smooth rattlebox</name>
    <name type="synonym">Crotalaria striata</name>
    <dbReference type="NCBI Taxonomy" id="3830"/>
    <lineage>
        <taxon>Eukaryota</taxon>
        <taxon>Viridiplantae</taxon>
        <taxon>Streptophyta</taxon>
        <taxon>Embryophyta</taxon>
        <taxon>Tracheophyta</taxon>
        <taxon>Spermatophyta</taxon>
        <taxon>Magnoliopsida</taxon>
        <taxon>eudicotyledons</taxon>
        <taxon>Gunneridae</taxon>
        <taxon>Pentapetalae</taxon>
        <taxon>rosids</taxon>
        <taxon>fabids</taxon>
        <taxon>Fabales</taxon>
        <taxon>Fabaceae</taxon>
        <taxon>Papilionoideae</taxon>
        <taxon>50 kb inversion clade</taxon>
        <taxon>genistoids sensu lato</taxon>
        <taxon>core genistoids</taxon>
        <taxon>Crotalarieae</taxon>
        <taxon>Crotalaria</taxon>
    </lineage>
</organism>
<comment type="caution">
    <text evidence="1">The sequence shown here is derived from an EMBL/GenBank/DDBJ whole genome shotgun (WGS) entry which is preliminary data.</text>
</comment>
<keyword evidence="2" id="KW-1185">Reference proteome</keyword>
<sequence>MALPTKEETTGSIISLFLTYHGFKVRAIFHNILNKFVVLGATAEEEDEGVGGQHGGVTVEVVVAAAAGYDDMGTVADRGVRDRDQAVEKEEDLAMEGIVDAGDEIQTIVVVVVAYWLLAAVAEHMP</sequence>
<evidence type="ECO:0000313" key="1">
    <source>
        <dbReference type="EMBL" id="KAK7244711.1"/>
    </source>
</evidence>
<dbReference type="EMBL" id="JAYWIO010000008">
    <property type="protein sequence ID" value="KAK7244711.1"/>
    <property type="molecule type" value="Genomic_DNA"/>
</dbReference>
<dbReference type="Proteomes" id="UP001372338">
    <property type="component" value="Unassembled WGS sequence"/>
</dbReference>
<dbReference type="AlphaFoldDB" id="A0AAN9HPV6"/>
<gene>
    <name evidence="1" type="ORF">RIF29_39537</name>
</gene>